<reference evidence="7 8" key="1">
    <citation type="submission" date="2016-01" db="EMBL/GenBank/DDBJ databases">
        <title>Genome sequence of Ca. Arsenophonus lipopteni, the exclusive symbiont of a blood sucking fly Lipoptena cervi (Diptera: Hippoboscidae).</title>
        <authorList>
            <person name="Novakova E."/>
            <person name="Hypsa V."/>
            <person name="Nguyen P."/>
            <person name="Husnik F."/>
            <person name="Darby A.C."/>
        </authorList>
    </citation>
    <scope>NUCLEOTIDE SEQUENCE [LARGE SCALE GENOMIC DNA]</scope>
    <source>
        <strain evidence="7 8">CB</strain>
    </source>
</reference>
<evidence type="ECO:0000256" key="2">
    <source>
        <dbReference type="ARBA" id="ARBA00022475"/>
    </source>
</evidence>
<keyword evidence="3 6" id="KW-0812">Transmembrane</keyword>
<accession>A0A0X9W653</accession>
<evidence type="ECO:0000256" key="1">
    <source>
        <dbReference type="ARBA" id="ARBA00004651"/>
    </source>
</evidence>
<feature type="transmembrane region" description="Helical" evidence="6">
    <location>
        <begin position="409"/>
        <end position="428"/>
    </location>
</feature>
<keyword evidence="8" id="KW-1185">Reference proteome</keyword>
<feature type="transmembrane region" description="Helical" evidence="6">
    <location>
        <begin position="12"/>
        <end position="33"/>
    </location>
</feature>
<feature type="transmembrane region" description="Helical" evidence="6">
    <location>
        <begin position="376"/>
        <end position="397"/>
    </location>
</feature>
<feature type="transmembrane region" description="Helical" evidence="6">
    <location>
        <begin position="207"/>
        <end position="227"/>
    </location>
</feature>
<feature type="transmembrane region" description="Helical" evidence="6">
    <location>
        <begin position="39"/>
        <end position="60"/>
    </location>
</feature>
<sequence length="463" mass="54354">MQSRTLKNFLNYAIGDILIKGFLFISMPIFSYLFDPIQYGYYSLINNSIIILYVFISLNLQNAVINRCMITKKNLYSYLSTIIYFIIPFQIILILFEPFYSAFISYYLGINQKDFIFILIICIMLTYIYIYTAYLQASSQSYHYIMINTISKIIETILIFYFAYFLTSNKYMSKIYAQIIINIIIIIYIIVSFKFKFSKFKFKYLKEALIFSIPLMGHVISNALLAQIDKIIISKFIGLYDAGIYSFTYNFSICIIIIIIAWNSAWRPNFYYFLNNKNYCVIKKITYGSTILIFLTCIISMLFSKEMIYFLSSYKYHSSIPILPLIIIGNALIHIYLIYVNFLFYKRKTIIISCATFGVLIINIILNYYLVPKFNITGSACSTIISYFFLALLNYSITTYITKNNIISFKYLIFYTIGLLSTYPIILYLNNLNLIISLLIKFIIFSIIIMFIKKFAILKLLNN</sequence>
<keyword evidence="4 6" id="KW-1133">Transmembrane helix</keyword>
<dbReference type="InterPro" id="IPR002797">
    <property type="entry name" value="Polysacc_synth"/>
</dbReference>
<evidence type="ECO:0000313" key="8">
    <source>
        <dbReference type="Proteomes" id="UP000069926"/>
    </source>
</evidence>
<feature type="transmembrane region" description="Helical" evidence="6">
    <location>
        <begin position="247"/>
        <end position="265"/>
    </location>
</feature>
<evidence type="ECO:0000256" key="3">
    <source>
        <dbReference type="ARBA" id="ARBA00022692"/>
    </source>
</evidence>
<name>A0A0X9W653_9GAMM</name>
<dbReference type="InterPro" id="IPR050833">
    <property type="entry name" value="Poly_Biosynth_Transport"/>
</dbReference>
<protein>
    <submittedName>
        <fullName evidence="7">Polysaccharide biosynthesis protein</fullName>
    </submittedName>
</protein>
<dbReference type="KEGG" id="asy:AUT07_00144"/>
<evidence type="ECO:0000313" key="7">
    <source>
        <dbReference type="EMBL" id="AMA64732.1"/>
    </source>
</evidence>
<feature type="transmembrane region" description="Helical" evidence="6">
    <location>
        <begin position="350"/>
        <end position="370"/>
    </location>
</feature>
<evidence type="ECO:0000256" key="4">
    <source>
        <dbReference type="ARBA" id="ARBA00022989"/>
    </source>
</evidence>
<dbReference type="RefSeq" id="WP_066282839.1">
    <property type="nucleotide sequence ID" value="NZ_CP013920.1"/>
</dbReference>
<proteinExistence type="predicted"/>
<keyword evidence="5 6" id="KW-0472">Membrane</keyword>
<dbReference type="PATRIC" id="fig|634113.3.peg.139"/>
<feature type="transmembrane region" description="Helical" evidence="6">
    <location>
        <begin position="81"/>
        <end position="109"/>
    </location>
</feature>
<feature type="transmembrane region" description="Helical" evidence="6">
    <location>
        <begin position="115"/>
        <end position="135"/>
    </location>
</feature>
<comment type="subcellular location">
    <subcellularLocation>
        <location evidence="1">Cell membrane</location>
        <topology evidence="1">Multi-pass membrane protein</topology>
    </subcellularLocation>
</comment>
<dbReference type="Proteomes" id="UP000069926">
    <property type="component" value="Chromosome"/>
</dbReference>
<dbReference type="EMBL" id="CP013920">
    <property type="protein sequence ID" value="AMA64732.1"/>
    <property type="molecule type" value="Genomic_DNA"/>
</dbReference>
<dbReference type="PANTHER" id="PTHR30250:SF11">
    <property type="entry name" value="O-ANTIGEN TRANSPORTER-RELATED"/>
    <property type="match status" value="1"/>
</dbReference>
<feature type="transmembrane region" description="Helical" evidence="6">
    <location>
        <begin position="142"/>
        <end position="163"/>
    </location>
</feature>
<evidence type="ECO:0000256" key="5">
    <source>
        <dbReference type="ARBA" id="ARBA00023136"/>
    </source>
</evidence>
<evidence type="ECO:0000256" key="6">
    <source>
        <dbReference type="SAM" id="Phobius"/>
    </source>
</evidence>
<dbReference type="Pfam" id="PF01943">
    <property type="entry name" value="Polysacc_synt"/>
    <property type="match status" value="1"/>
</dbReference>
<dbReference type="AlphaFoldDB" id="A0A0X9W653"/>
<gene>
    <name evidence="7" type="ORF">AUT07_00144</name>
</gene>
<dbReference type="STRING" id="634113.AUT07_00144"/>
<feature type="transmembrane region" description="Helical" evidence="6">
    <location>
        <begin position="434"/>
        <end position="452"/>
    </location>
</feature>
<keyword evidence="2" id="KW-1003">Cell membrane</keyword>
<dbReference type="GO" id="GO:0005886">
    <property type="term" value="C:plasma membrane"/>
    <property type="evidence" value="ECO:0007669"/>
    <property type="project" value="UniProtKB-SubCell"/>
</dbReference>
<feature type="transmembrane region" description="Helical" evidence="6">
    <location>
        <begin position="285"/>
        <end position="303"/>
    </location>
</feature>
<organism evidence="7 8">
    <name type="scientific">Candidatus Arsenophonus lipoptenae</name>
    <dbReference type="NCBI Taxonomy" id="634113"/>
    <lineage>
        <taxon>Bacteria</taxon>
        <taxon>Pseudomonadati</taxon>
        <taxon>Pseudomonadota</taxon>
        <taxon>Gammaproteobacteria</taxon>
        <taxon>Enterobacterales</taxon>
        <taxon>Morganellaceae</taxon>
        <taxon>Arsenophonus</taxon>
    </lineage>
</organism>
<feature type="transmembrane region" description="Helical" evidence="6">
    <location>
        <begin position="175"/>
        <end position="195"/>
    </location>
</feature>
<dbReference type="PANTHER" id="PTHR30250">
    <property type="entry name" value="PST FAMILY PREDICTED COLANIC ACID TRANSPORTER"/>
    <property type="match status" value="1"/>
</dbReference>
<feature type="transmembrane region" description="Helical" evidence="6">
    <location>
        <begin position="323"/>
        <end position="343"/>
    </location>
</feature>